<comment type="caution">
    <text evidence="2">The sequence shown here is derived from an EMBL/GenBank/DDBJ whole genome shotgun (WGS) entry which is preliminary data.</text>
</comment>
<accession>A0ABP4Z8V7</accession>
<proteinExistence type="predicted"/>
<dbReference type="InterPro" id="IPR025736">
    <property type="entry name" value="PucR_C-HTH_dom"/>
</dbReference>
<dbReference type="PANTHER" id="PTHR33744">
    <property type="entry name" value="CARBOHYDRATE DIACID REGULATOR"/>
    <property type="match status" value="1"/>
</dbReference>
<keyword evidence="3" id="KW-1185">Reference proteome</keyword>
<evidence type="ECO:0000313" key="2">
    <source>
        <dbReference type="EMBL" id="GAA1846198.1"/>
    </source>
</evidence>
<dbReference type="EMBL" id="BAAANK010000012">
    <property type="protein sequence ID" value="GAA1846198.1"/>
    <property type="molecule type" value="Genomic_DNA"/>
</dbReference>
<name>A0ABP4Z8V7_9MICO</name>
<reference evidence="3" key="1">
    <citation type="journal article" date="2019" name="Int. J. Syst. Evol. Microbiol.">
        <title>The Global Catalogue of Microorganisms (GCM) 10K type strain sequencing project: providing services to taxonomists for standard genome sequencing and annotation.</title>
        <authorList>
            <consortium name="The Broad Institute Genomics Platform"/>
            <consortium name="The Broad Institute Genome Sequencing Center for Infectious Disease"/>
            <person name="Wu L."/>
            <person name="Ma J."/>
        </authorList>
    </citation>
    <scope>NUCLEOTIDE SEQUENCE [LARGE SCALE GENOMIC DNA]</scope>
    <source>
        <strain evidence="3">JCM 14323</strain>
    </source>
</reference>
<dbReference type="Gene3D" id="1.10.10.2840">
    <property type="entry name" value="PucR C-terminal helix-turn-helix domain"/>
    <property type="match status" value="1"/>
</dbReference>
<dbReference type="Pfam" id="PF13556">
    <property type="entry name" value="HTH_30"/>
    <property type="match status" value="1"/>
</dbReference>
<dbReference type="Proteomes" id="UP001501746">
    <property type="component" value="Unassembled WGS sequence"/>
</dbReference>
<organism evidence="2 3">
    <name type="scientific">Agromyces salentinus</name>
    <dbReference type="NCBI Taxonomy" id="269421"/>
    <lineage>
        <taxon>Bacteria</taxon>
        <taxon>Bacillati</taxon>
        <taxon>Actinomycetota</taxon>
        <taxon>Actinomycetes</taxon>
        <taxon>Micrococcales</taxon>
        <taxon>Microbacteriaceae</taxon>
        <taxon>Agromyces</taxon>
    </lineage>
</organism>
<dbReference type="InterPro" id="IPR051448">
    <property type="entry name" value="CdaR-like_regulators"/>
</dbReference>
<sequence>MRDLTARITALAPEAADALKAIAYFDELSQHGAGVRSVVRAAAALSGVPANLIDRTGGVSMRVTADGTSMPVAESVDPSWPRAVTEDGAVEIVLERSAPNEAHLDALVAERALLAIATAIGRPDEARPRDENLALRTVVDAKATPKLRHQALERLGLTPETEVCVVAVRGAAPVLAIALAEAREKAGSRRAGIGQVLPADEAPLSWKRAWSALALTSEGTRADPGDRIVLADDAGALLWLVEHLSPGAELPDDVTSVTTHAASAPWLLETLEAISTNDSVRDAAAALGLHHSTVQERSARASRLLGWDITDQRGKHRTQLALAIRRIGNAQRTNPAPQ</sequence>
<evidence type="ECO:0000313" key="3">
    <source>
        <dbReference type="Proteomes" id="UP001501746"/>
    </source>
</evidence>
<feature type="domain" description="PucR C-terminal helix-turn-helix" evidence="1">
    <location>
        <begin position="267"/>
        <end position="324"/>
    </location>
</feature>
<dbReference type="InterPro" id="IPR042070">
    <property type="entry name" value="PucR_C-HTH_sf"/>
</dbReference>
<protein>
    <submittedName>
        <fullName evidence="2">PucR family transcriptional regulator</fullName>
    </submittedName>
</protein>
<dbReference type="PANTHER" id="PTHR33744:SF1">
    <property type="entry name" value="DNA-BINDING TRANSCRIPTIONAL ACTIVATOR ADER"/>
    <property type="match status" value="1"/>
</dbReference>
<gene>
    <name evidence="2" type="ORF">GCM10009750_35720</name>
</gene>
<evidence type="ECO:0000259" key="1">
    <source>
        <dbReference type="Pfam" id="PF13556"/>
    </source>
</evidence>